<dbReference type="InterPro" id="IPR020846">
    <property type="entry name" value="MFS_dom"/>
</dbReference>
<evidence type="ECO:0000313" key="10">
    <source>
        <dbReference type="Proteomes" id="UP000252770"/>
    </source>
</evidence>
<evidence type="ECO:0000256" key="3">
    <source>
        <dbReference type="ARBA" id="ARBA00022692"/>
    </source>
</evidence>
<dbReference type="SUPFAM" id="SSF103473">
    <property type="entry name" value="MFS general substrate transporter"/>
    <property type="match status" value="1"/>
</dbReference>
<dbReference type="Gene3D" id="1.20.1250.20">
    <property type="entry name" value="MFS general substrate transporter like domains"/>
    <property type="match status" value="1"/>
</dbReference>
<dbReference type="InterPro" id="IPR011701">
    <property type="entry name" value="MFS"/>
</dbReference>
<name>A0A367YYK7_9ACTN</name>
<evidence type="ECO:0000256" key="7">
    <source>
        <dbReference type="SAM" id="Phobius"/>
    </source>
</evidence>
<keyword evidence="4 7" id="KW-1133">Transmembrane helix</keyword>
<dbReference type="Pfam" id="PF07690">
    <property type="entry name" value="MFS_1"/>
    <property type="match status" value="1"/>
</dbReference>
<evidence type="ECO:0000256" key="5">
    <source>
        <dbReference type="ARBA" id="ARBA00023136"/>
    </source>
</evidence>
<feature type="domain" description="Major facilitator superfamily (MFS) profile" evidence="8">
    <location>
        <begin position="1"/>
        <end position="462"/>
    </location>
</feature>
<evidence type="ECO:0000256" key="4">
    <source>
        <dbReference type="ARBA" id="ARBA00022989"/>
    </source>
</evidence>
<organism evidence="9 10">
    <name type="scientific">Desertihabitans brevis</name>
    <dbReference type="NCBI Taxonomy" id="2268447"/>
    <lineage>
        <taxon>Bacteria</taxon>
        <taxon>Bacillati</taxon>
        <taxon>Actinomycetota</taxon>
        <taxon>Actinomycetes</taxon>
        <taxon>Propionibacteriales</taxon>
        <taxon>Propionibacteriaceae</taxon>
        <taxon>Desertihabitans</taxon>
    </lineage>
</organism>
<feature type="transmembrane region" description="Helical" evidence="7">
    <location>
        <begin position="62"/>
        <end position="83"/>
    </location>
</feature>
<feature type="region of interest" description="Disordered" evidence="6">
    <location>
        <begin position="1"/>
        <end position="20"/>
    </location>
</feature>
<dbReference type="RefSeq" id="WP_114124678.1">
    <property type="nucleotide sequence ID" value="NZ_QOUI01000001.1"/>
</dbReference>
<keyword evidence="2" id="KW-1003">Cell membrane</keyword>
<evidence type="ECO:0000256" key="2">
    <source>
        <dbReference type="ARBA" id="ARBA00022475"/>
    </source>
</evidence>
<feature type="transmembrane region" description="Helical" evidence="7">
    <location>
        <begin position="33"/>
        <end position="56"/>
    </location>
</feature>
<feature type="compositionally biased region" description="Polar residues" evidence="6">
    <location>
        <begin position="1"/>
        <end position="14"/>
    </location>
</feature>
<dbReference type="PANTHER" id="PTHR23513">
    <property type="entry name" value="INTEGRAL MEMBRANE EFFLUX PROTEIN-RELATED"/>
    <property type="match status" value="1"/>
</dbReference>
<feature type="transmembrane region" description="Helical" evidence="7">
    <location>
        <begin position="167"/>
        <end position="189"/>
    </location>
</feature>
<feature type="transmembrane region" description="Helical" evidence="7">
    <location>
        <begin position="262"/>
        <end position="283"/>
    </location>
</feature>
<feature type="transmembrane region" description="Helical" evidence="7">
    <location>
        <begin position="295"/>
        <end position="317"/>
    </location>
</feature>
<feature type="region of interest" description="Disordered" evidence="6">
    <location>
        <begin position="471"/>
        <end position="505"/>
    </location>
</feature>
<dbReference type="GO" id="GO:0022857">
    <property type="term" value="F:transmembrane transporter activity"/>
    <property type="evidence" value="ECO:0007669"/>
    <property type="project" value="InterPro"/>
</dbReference>
<dbReference type="Proteomes" id="UP000252770">
    <property type="component" value="Unassembled WGS sequence"/>
</dbReference>
<accession>A0A367YYK7</accession>
<evidence type="ECO:0000313" key="9">
    <source>
        <dbReference type="EMBL" id="RCK70976.1"/>
    </source>
</evidence>
<dbReference type="GO" id="GO:0005886">
    <property type="term" value="C:plasma membrane"/>
    <property type="evidence" value="ECO:0007669"/>
    <property type="project" value="UniProtKB-SubCell"/>
</dbReference>
<feature type="transmembrane region" description="Helical" evidence="7">
    <location>
        <begin position="324"/>
        <end position="341"/>
    </location>
</feature>
<dbReference type="PANTHER" id="PTHR23513:SF6">
    <property type="entry name" value="MAJOR FACILITATOR SUPERFAMILY ASSOCIATED DOMAIN-CONTAINING PROTEIN"/>
    <property type="match status" value="1"/>
</dbReference>
<dbReference type="PROSITE" id="PS50850">
    <property type="entry name" value="MFS"/>
    <property type="match status" value="1"/>
</dbReference>
<keyword evidence="5 7" id="KW-0472">Membrane</keyword>
<evidence type="ECO:0000259" key="8">
    <source>
        <dbReference type="PROSITE" id="PS50850"/>
    </source>
</evidence>
<feature type="transmembrane region" description="Helical" evidence="7">
    <location>
        <begin position="195"/>
        <end position="213"/>
    </location>
</feature>
<dbReference type="EMBL" id="QOUI01000001">
    <property type="protein sequence ID" value="RCK70976.1"/>
    <property type="molecule type" value="Genomic_DNA"/>
</dbReference>
<gene>
    <name evidence="9" type="ORF">DT076_00340</name>
</gene>
<comment type="caution">
    <text evidence="9">The sequence shown here is derived from an EMBL/GenBank/DDBJ whole genome shotgun (WGS) entry which is preliminary data.</text>
</comment>
<evidence type="ECO:0000256" key="1">
    <source>
        <dbReference type="ARBA" id="ARBA00004651"/>
    </source>
</evidence>
<feature type="transmembrane region" description="Helical" evidence="7">
    <location>
        <begin position="347"/>
        <end position="364"/>
    </location>
</feature>
<sequence length="505" mass="52843">MSSSQGPASGSADTPTAPRLDLRSSRGRTFAHLLANTAVAAVINMTVWFGITFWIFLETESVLATGMIAGIFVLATASTGIWFGSVVDHHHKIRVMQVSSLLSLVFYAAALALYLLVPEGTFSDVASPLLWVFVVVVMAGVMVGNLRTIAMPTLVTLLIPPETRDRANGLVGTTTGISFLVTSVISGVLVAAGGMLYVLLLGAVMMVAGLVHLQTITLPEREVVSPGEDGTSGAAATGVVDEATGRVDLRGTLRLVGSVPGLPALIAFSCFNNFLGGAFMALMDAYGLYLVPVEVWGFLWGGLSTAVIIGGLLVARVGLGRNPLRLLLLVNLLAWTITMLFPLRSSIVILSIAMFVYMLAMPFAEAGEQTILQRVVPYERQGRVFGFAQSIEQAASPLTAFLIGPITQLAVIPWMTDGRGAQLIGGWFGTGPDRGIALVFVVSGALGVVATLAALASPYYRRLSRAYQESAPAPGEAEAVDGAATIPPQGSVTGQTAPRPGAAVD</sequence>
<evidence type="ECO:0000256" key="6">
    <source>
        <dbReference type="SAM" id="MobiDB-lite"/>
    </source>
</evidence>
<dbReference type="AlphaFoldDB" id="A0A367YYK7"/>
<keyword evidence="10" id="KW-1185">Reference proteome</keyword>
<comment type="subcellular location">
    <subcellularLocation>
        <location evidence="1">Cell membrane</location>
        <topology evidence="1">Multi-pass membrane protein</topology>
    </subcellularLocation>
</comment>
<proteinExistence type="predicted"/>
<feature type="transmembrane region" description="Helical" evidence="7">
    <location>
        <begin position="398"/>
        <end position="416"/>
    </location>
</feature>
<feature type="transmembrane region" description="Helical" evidence="7">
    <location>
        <begin position="436"/>
        <end position="456"/>
    </location>
</feature>
<keyword evidence="3 7" id="KW-0812">Transmembrane</keyword>
<dbReference type="InterPro" id="IPR036259">
    <property type="entry name" value="MFS_trans_sf"/>
</dbReference>
<reference evidence="9 10" key="1">
    <citation type="submission" date="2018-07" db="EMBL/GenBank/DDBJ databases">
        <title>Desertimonas flava gen. nov. sp. nov.</title>
        <authorList>
            <person name="Liu S."/>
        </authorList>
    </citation>
    <scope>NUCLEOTIDE SEQUENCE [LARGE SCALE GENOMIC DNA]</scope>
    <source>
        <strain evidence="9 10">16Sb5-5</strain>
    </source>
</reference>
<feature type="transmembrane region" description="Helical" evidence="7">
    <location>
        <begin position="129"/>
        <end position="146"/>
    </location>
</feature>
<protein>
    <submittedName>
        <fullName evidence="9">MFS transporter</fullName>
    </submittedName>
</protein>
<feature type="transmembrane region" description="Helical" evidence="7">
    <location>
        <begin position="95"/>
        <end position="117"/>
    </location>
</feature>